<comment type="similarity">
    <text evidence="2 10">Belongs to the GTP-binding SRP family. SRP54 subfamily.</text>
</comment>
<proteinExistence type="inferred from homology"/>
<dbReference type="InterPro" id="IPR027417">
    <property type="entry name" value="P-loop_NTPase"/>
</dbReference>
<dbReference type="InterPro" id="IPR036891">
    <property type="entry name" value="Signal_recog_part_SRP54_M_sf"/>
</dbReference>
<evidence type="ECO:0000256" key="9">
    <source>
        <dbReference type="ARBA" id="ARBA00048027"/>
    </source>
</evidence>
<protein>
    <recommendedName>
        <fullName evidence="10">Signal recognition particle protein</fullName>
        <ecNumber evidence="10">3.6.5.4</ecNumber>
    </recommendedName>
    <alternativeName>
        <fullName evidence="10">Fifty-four homolog</fullName>
    </alternativeName>
</protein>
<dbReference type="InterPro" id="IPR003593">
    <property type="entry name" value="AAA+_ATPase"/>
</dbReference>
<dbReference type="PANTHER" id="PTHR11564">
    <property type="entry name" value="SIGNAL RECOGNITION PARTICLE 54K PROTEIN SRP54"/>
    <property type="match status" value="1"/>
</dbReference>
<evidence type="ECO:0000256" key="8">
    <source>
        <dbReference type="ARBA" id="ARBA00023274"/>
    </source>
</evidence>
<evidence type="ECO:0000256" key="1">
    <source>
        <dbReference type="ARBA" id="ARBA00004515"/>
    </source>
</evidence>
<dbReference type="EC" id="3.6.5.4" evidence="10"/>
<keyword evidence="3 10" id="KW-0547">Nucleotide-binding</keyword>
<organism evidence="12 13">
    <name type="scientific">Stakelama marina</name>
    <dbReference type="NCBI Taxonomy" id="2826939"/>
    <lineage>
        <taxon>Bacteria</taxon>
        <taxon>Pseudomonadati</taxon>
        <taxon>Pseudomonadota</taxon>
        <taxon>Alphaproteobacteria</taxon>
        <taxon>Sphingomonadales</taxon>
        <taxon>Sphingomonadaceae</taxon>
        <taxon>Stakelama</taxon>
    </lineage>
</organism>
<comment type="subcellular location">
    <subcellularLocation>
        <location evidence="1">Cell inner membrane</location>
        <topology evidence="1">Peripheral membrane protein</topology>
        <orientation evidence="1">Cytoplasmic side</orientation>
    </subcellularLocation>
    <subcellularLocation>
        <location evidence="10">Cytoplasm</location>
    </subcellularLocation>
    <text evidence="10">The SRP-RNC complex is targeted to the cytoplasmic membrane.</text>
</comment>
<dbReference type="FunFam" id="3.40.50.300:FF:000022">
    <property type="entry name" value="Signal recognition particle 54 kDa subunit"/>
    <property type="match status" value="1"/>
</dbReference>
<sequence length="498" mass="52712">MFDSLSDRLGGVFDRLRGRGALTEADVRTAMREVRVALLEADVALPVARAFVERATEKAIGQNVLRSVTPGQQVVKIVHDELVEMLGPDTAELDIGTTPPAVVMLVGLQGSGKTTTTAKLAKMLKGKQNKKVLMASLDVNRPAAQEQLATLGTQTEVATLPIIEGQQPVDIARRALQSAKLQGHDVLMLDTAGRLHVDQALMDEMKAVAEVANPAEILLVVDSLTGQDAVNVAQNFSEQVPLTGVILTRMDGDARGGAALSMREVTGKPIKFAGVGEKLDAIEPFHPERVAGRILGMGDVVSLVEKAAQSIEQEDAERMAQRLAKGQFDMNDLRSQLAQMRKMGGLGALAGMIPGMKKAQAAMASGAVDERLLLRMDAMITSMTPKERAKPALLNAKRKRRVANGSGTTVQDVNRLLKMHQEMSTAMKKIKKMGGIKGMMAMLGKGGPGGGLGGLGNAMGGPELGDAMGKMGGMPGLPGKGGMPQLPPGFENMVKKKK</sequence>
<reference evidence="12" key="1">
    <citation type="submission" date="2021-04" db="EMBL/GenBank/DDBJ databases">
        <title>Ouciella asimina sp. nov., isolated from the surface seawater in the hydrothermal field of Okinawa Trough.</title>
        <authorList>
            <person name="Shuang W."/>
        </authorList>
    </citation>
    <scope>NUCLEOTIDE SEQUENCE</scope>
    <source>
        <strain evidence="12">LXI357</strain>
    </source>
</reference>
<dbReference type="GO" id="GO:0003924">
    <property type="term" value="F:GTPase activity"/>
    <property type="evidence" value="ECO:0007669"/>
    <property type="project" value="UniProtKB-UniRule"/>
</dbReference>
<feature type="binding site" evidence="10">
    <location>
        <begin position="190"/>
        <end position="194"/>
    </location>
    <ligand>
        <name>GTP</name>
        <dbReference type="ChEBI" id="CHEBI:37565"/>
    </ligand>
</feature>
<keyword evidence="7 10" id="KW-0733">Signal recognition particle</keyword>
<evidence type="ECO:0000256" key="2">
    <source>
        <dbReference type="ARBA" id="ARBA00005450"/>
    </source>
</evidence>
<dbReference type="Pfam" id="PF00448">
    <property type="entry name" value="SRP54"/>
    <property type="match status" value="1"/>
</dbReference>
<comment type="subunit">
    <text evidence="10">Part of the signal recognition particle protein translocation system, which is composed of SRP and FtsY. SRP is a ribonucleoprotein composed of Ffh and a 4.5S RNA molecule.</text>
</comment>
<keyword evidence="6 10" id="KW-0342">GTP-binding</keyword>
<dbReference type="InterPro" id="IPR022941">
    <property type="entry name" value="SRP54"/>
</dbReference>
<gene>
    <name evidence="10 12" type="primary">ffh</name>
    <name evidence="12" type="ORF">J7S20_05075</name>
</gene>
<comment type="caution">
    <text evidence="12">The sequence shown here is derived from an EMBL/GenBank/DDBJ whole genome shotgun (WGS) entry which is preliminary data.</text>
</comment>
<dbReference type="Pfam" id="PF02881">
    <property type="entry name" value="SRP54_N"/>
    <property type="match status" value="1"/>
</dbReference>
<dbReference type="Gene3D" id="1.20.120.140">
    <property type="entry name" value="Signal recognition particle SRP54, nucleotide-binding domain"/>
    <property type="match status" value="1"/>
</dbReference>
<feature type="domain" description="SRP54-type proteins GTP-binding" evidence="11">
    <location>
        <begin position="269"/>
        <end position="282"/>
    </location>
</feature>
<dbReference type="GO" id="GO:0008312">
    <property type="term" value="F:7S RNA binding"/>
    <property type="evidence" value="ECO:0007669"/>
    <property type="project" value="InterPro"/>
</dbReference>
<evidence type="ECO:0000256" key="7">
    <source>
        <dbReference type="ARBA" id="ARBA00023135"/>
    </source>
</evidence>
<keyword evidence="8 10" id="KW-0687">Ribonucleoprotein</keyword>
<dbReference type="Gene3D" id="3.40.50.300">
    <property type="entry name" value="P-loop containing nucleotide triphosphate hydrolases"/>
    <property type="match status" value="1"/>
</dbReference>
<comment type="catalytic activity">
    <reaction evidence="9 10">
        <text>GTP + H2O = GDP + phosphate + H(+)</text>
        <dbReference type="Rhea" id="RHEA:19669"/>
        <dbReference type="ChEBI" id="CHEBI:15377"/>
        <dbReference type="ChEBI" id="CHEBI:15378"/>
        <dbReference type="ChEBI" id="CHEBI:37565"/>
        <dbReference type="ChEBI" id="CHEBI:43474"/>
        <dbReference type="ChEBI" id="CHEBI:58189"/>
        <dbReference type="EC" id="3.6.5.4"/>
    </reaction>
</comment>
<dbReference type="GO" id="GO:0006614">
    <property type="term" value="P:SRP-dependent cotranslational protein targeting to membrane"/>
    <property type="evidence" value="ECO:0007669"/>
    <property type="project" value="InterPro"/>
</dbReference>
<dbReference type="AlphaFoldDB" id="A0A8T4IFN4"/>
<dbReference type="InterPro" id="IPR013822">
    <property type="entry name" value="Signal_recog_particl_SRP54_hlx"/>
</dbReference>
<feature type="binding site" evidence="10">
    <location>
        <begin position="248"/>
        <end position="251"/>
    </location>
    <ligand>
        <name>GTP</name>
        <dbReference type="ChEBI" id="CHEBI:37565"/>
    </ligand>
</feature>
<dbReference type="InterPro" id="IPR004125">
    <property type="entry name" value="Signal_recog_particle_SRP54_M"/>
</dbReference>
<dbReference type="SMART" id="SM00962">
    <property type="entry name" value="SRP54"/>
    <property type="match status" value="1"/>
</dbReference>
<dbReference type="RefSeq" id="WP_284053133.1">
    <property type="nucleotide sequence ID" value="NZ_JAGRQC010000001.1"/>
</dbReference>
<dbReference type="Gene3D" id="1.10.260.30">
    <property type="entry name" value="Signal recognition particle, SRP54 subunit, M-domain"/>
    <property type="match status" value="1"/>
</dbReference>
<comment type="function">
    <text evidence="10">Involved in targeting and insertion of nascent membrane proteins into the cytoplasmic membrane. Binds to the hydrophobic signal sequence of the ribosome-nascent chain (RNC) as it emerges from the ribosomes. The SRP-RNC complex is then targeted to the cytoplasmic membrane where it interacts with the SRP receptor FtsY. Interaction with FtsY leads to the transfer of the RNC complex to the Sec translocase for insertion into the membrane, the hydrolysis of GTP by both Ffh and FtsY, and the dissociation of the SRP-FtsY complex into the individual components.</text>
</comment>
<evidence type="ECO:0000256" key="5">
    <source>
        <dbReference type="ARBA" id="ARBA00022884"/>
    </source>
</evidence>
<keyword evidence="4 10" id="KW-0378">Hydrolase</keyword>
<dbReference type="InterPro" id="IPR042101">
    <property type="entry name" value="SRP54_N_sf"/>
</dbReference>
<comment type="domain">
    <text evidence="10">Composed of three domains: the N-terminal N domain, which is responsible for interactions with the ribosome, the central G domain, which binds GTP, and the C-terminal M domain, which binds the RNA and the signal sequence of the RNC.</text>
</comment>
<accession>A0A8T4IFN4</accession>
<dbReference type="GO" id="GO:0048500">
    <property type="term" value="C:signal recognition particle"/>
    <property type="evidence" value="ECO:0007669"/>
    <property type="project" value="UniProtKB-UniRule"/>
</dbReference>
<evidence type="ECO:0000256" key="4">
    <source>
        <dbReference type="ARBA" id="ARBA00022801"/>
    </source>
</evidence>
<dbReference type="EMBL" id="JAGRQC010000001">
    <property type="protein sequence ID" value="MBR0551875.1"/>
    <property type="molecule type" value="Genomic_DNA"/>
</dbReference>
<evidence type="ECO:0000256" key="10">
    <source>
        <dbReference type="HAMAP-Rule" id="MF_00306"/>
    </source>
</evidence>
<evidence type="ECO:0000313" key="13">
    <source>
        <dbReference type="Proteomes" id="UP000676996"/>
    </source>
</evidence>
<feature type="binding site" evidence="10">
    <location>
        <begin position="107"/>
        <end position="114"/>
    </location>
    <ligand>
        <name>GTP</name>
        <dbReference type="ChEBI" id="CHEBI:37565"/>
    </ligand>
</feature>
<dbReference type="HAMAP" id="MF_00306">
    <property type="entry name" value="SRP54"/>
    <property type="match status" value="1"/>
</dbReference>
<dbReference type="InterPro" id="IPR004780">
    <property type="entry name" value="SRP"/>
</dbReference>
<dbReference type="PANTHER" id="PTHR11564:SF5">
    <property type="entry name" value="SIGNAL RECOGNITION PARTICLE SUBUNIT SRP54"/>
    <property type="match status" value="1"/>
</dbReference>
<keyword evidence="13" id="KW-1185">Reference proteome</keyword>
<dbReference type="CDD" id="cd18539">
    <property type="entry name" value="SRP_G"/>
    <property type="match status" value="1"/>
</dbReference>
<keyword evidence="5 10" id="KW-0694">RNA-binding</keyword>
<dbReference type="GO" id="GO:0005525">
    <property type="term" value="F:GTP binding"/>
    <property type="evidence" value="ECO:0007669"/>
    <property type="project" value="UniProtKB-UniRule"/>
</dbReference>
<name>A0A8T4IFN4_9SPHN</name>
<dbReference type="InterPro" id="IPR000897">
    <property type="entry name" value="SRP54_GTPase_dom"/>
</dbReference>
<evidence type="ECO:0000313" key="12">
    <source>
        <dbReference type="EMBL" id="MBR0551875.1"/>
    </source>
</evidence>
<dbReference type="NCBIfam" id="TIGR00959">
    <property type="entry name" value="ffh"/>
    <property type="match status" value="1"/>
</dbReference>
<keyword evidence="10" id="KW-0963">Cytoplasm</keyword>
<dbReference type="PROSITE" id="PS00300">
    <property type="entry name" value="SRP54"/>
    <property type="match status" value="1"/>
</dbReference>
<dbReference type="SMART" id="SM00963">
    <property type="entry name" value="SRP54_N"/>
    <property type="match status" value="1"/>
</dbReference>
<dbReference type="Proteomes" id="UP000676996">
    <property type="component" value="Unassembled WGS sequence"/>
</dbReference>
<dbReference type="SUPFAM" id="SSF47446">
    <property type="entry name" value="Signal peptide-binding domain"/>
    <property type="match status" value="1"/>
</dbReference>
<evidence type="ECO:0000256" key="3">
    <source>
        <dbReference type="ARBA" id="ARBA00022741"/>
    </source>
</evidence>
<dbReference type="GO" id="GO:0005886">
    <property type="term" value="C:plasma membrane"/>
    <property type="evidence" value="ECO:0007669"/>
    <property type="project" value="UniProtKB-SubCell"/>
</dbReference>
<dbReference type="Pfam" id="PF02978">
    <property type="entry name" value="SRP_SPB"/>
    <property type="match status" value="1"/>
</dbReference>
<dbReference type="SMART" id="SM00382">
    <property type="entry name" value="AAA"/>
    <property type="match status" value="1"/>
</dbReference>
<evidence type="ECO:0000259" key="11">
    <source>
        <dbReference type="PROSITE" id="PS00300"/>
    </source>
</evidence>
<evidence type="ECO:0000256" key="6">
    <source>
        <dbReference type="ARBA" id="ARBA00023134"/>
    </source>
</evidence>
<dbReference type="SUPFAM" id="SSF52540">
    <property type="entry name" value="P-loop containing nucleoside triphosphate hydrolases"/>
    <property type="match status" value="1"/>
</dbReference>